<dbReference type="PROSITE" id="PS51464">
    <property type="entry name" value="SIS"/>
    <property type="match status" value="1"/>
</dbReference>
<keyword evidence="2" id="KW-0413">Isomerase</keyword>
<dbReference type="SUPFAM" id="SSF53697">
    <property type="entry name" value="SIS domain"/>
    <property type="match status" value="1"/>
</dbReference>
<dbReference type="EMBL" id="UEGW01000001">
    <property type="protein sequence ID" value="SRX96195.1"/>
    <property type="molecule type" value="Genomic_DNA"/>
</dbReference>
<dbReference type="CDD" id="cd05013">
    <property type="entry name" value="SIS_RpiR"/>
    <property type="match status" value="1"/>
</dbReference>
<dbReference type="AlphaFoldDB" id="A0A375Z5A3"/>
<evidence type="ECO:0000313" key="2">
    <source>
        <dbReference type="EMBL" id="SRX96195.1"/>
    </source>
</evidence>
<dbReference type="InterPro" id="IPR001347">
    <property type="entry name" value="SIS_dom"/>
</dbReference>
<evidence type="ECO:0000313" key="3">
    <source>
        <dbReference type="Proteomes" id="UP000252015"/>
    </source>
</evidence>
<protein>
    <submittedName>
        <fullName evidence="2">Putative sugar isomerase [Anaerolinea thermophila UNI-1]</fullName>
    </submittedName>
</protein>
<dbReference type="GO" id="GO:0016853">
    <property type="term" value="F:isomerase activity"/>
    <property type="evidence" value="ECO:0007669"/>
    <property type="project" value="UniProtKB-KW"/>
</dbReference>
<dbReference type="STRING" id="29313.BHQ16_19310"/>
<accession>A0A375Z5A3</accession>
<dbReference type="GO" id="GO:1901135">
    <property type="term" value="P:carbohydrate derivative metabolic process"/>
    <property type="evidence" value="ECO:0007669"/>
    <property type="project" value="InterPro"/>
</dbReference>
<dbReference type="Proteomes" id="UP000252015">
    <property type="component" value="Unassembled WGS sequence"/>
</dbReference>
<dbReference type="Gene3D" id="3.40.50.10490">
    <property type="entry name" value="Glucose-6-phosphate isomerase like protein, domain 1"/>
    <property type="match status" value="1"/>
</dbReference>
<sequence length="344" mass="36032">MRSMTEPFRVDLEKQAQALLDFERAPISLGLYPLVRKHHDRIVLTGMGGSHIAALPSWRRLVSRGKAAWWIDTASLLASPELITAGSLLIATSGSGRREEIVALMQKFDETSRPATIVAITEDAASPLAQCADCEILLRSRSVGGLPGFLNTLAAHDYLASLILREDSADLSSAARVVAATTYQSVLGEVAARVVANPESELAYTGFREHAATSLYAGLLTTRTTGIAATGYFGRQLRHGSLRQVGTNLTAVLFSGRDAAANTAAGRLARDLVAAGSTVIVVGDADVPGAIGICSPATHSSGQVAHGVVIAEHFVSALATESVSLTPRDREVLVAANKGVIGDG</sequence>
<evidence type="ECO:0000259" key="1">
    <source>
        <dbReference type="PROSITE" id="PS51464"/>
    </source>
</evidence>
<proteinExistence type="predicted"/>
<reference evidence="2 3" key="1">
    <citation type="submission" date="2018-05" db="EMBL/GenBank/DDBJ databases">
        <authorList>
            <consortium name="IHU Genomes"/>
        </authorList>
    </citation>
    <scope>NUCLEOTIDE SEQUENCE [LARGE SCALE GENOMIC DNA]</scope>
    <source>
        <strain evidence="2 3">P7336</strain>
    </source>
</reference>
<keyword evidence="3" id="KW-1185">Reference proteome</keyword>
<gene>
    <name evidence="2" type="ORF">MSP7336_04471</name>
</gene>
<dbReference type="InterPro" id="IPR035472">
    <property type="entry name" value="RpiR-like_SIS"/>
</dbReference>
<organism evidence="2 3">
    <name type="scientific">Mycobacterium shimoidei</name>
    <dbReference type="NCBI Taxonomy" id="29313"/>
    <lineage>
        <taxon>Bacteria</taxon>
        <taxon>Bacillati</taxon>
        <taxon>Actinomycetota</taxon>
        <taxon>Actinomycetes</taxon>
        <taxon>Mycobacteriales</taxon>
        <taxon>Mycobacteriaceae</taxon>
        <taxon>Mycobacterium</taxon>
    </lineage>
</organism>
<feature type="domain" description="SIS" evidence="1">
    <location>
        <begin position="31"/>
        <end position="169"/>
    </location>
</feature>
<dbReference type="InterPro" id="IPR046348">
    <property type="entry name" value="SIS_dom_sf"/>
</dbReference>
<name>A0A375Z5A3_MYCSH</name>
<dbReference type="Pfam" id="PF01380">
    <property type="entry name" value="SIS"/>
    <property type="match status" value="1"/>
</dbReference>
<dbReference type="GO" id="GO:0097367">
    <property type="term" value="F:carbohydrate derivative binding"/>
    <property type="evidence" value="ECO:0007669"/>
    <property type="project" value="InterPro"/>
</dbReference>